<organism evidence="4 5">
    <name type="scientific">Oopsacas minuta</name>
    <dbReference type="NCBI Taxonomy" id="111878"/>
    <lineage>
        <taxon>Eukaryota</taxon>
        <taxon>Metazoa</taxon>
        <taxon>Porifera</taxon>
        <taxon>Hexactinellida</taxon>
        <taxon>Hexasterophora</taxon>
        <taxon>Lyssacinosida</taxon>
        <taxon>Leucopsacidae</taxon>
        <taxon>Oopsacas</taxon>
    </lineage>
</organism>
<accession>A0AAV7K0Q1</accession>
<keyword evidence="3" id="KW-1133">Transmembrane helix</keyword>
<feature type="transmembrane region" description="Helical" evidence="3">
    <location>
        <begin position="819"/>
        <end position="838"/>
    </location>
</feature>
<sequence length="1183" mass="137237">MSASTDYELLRTEDDLEDKSPPAVDVEKEIRTIKDETSRREETVPEEDEIHPKKHKLFRVSGPPSLNLPDALMSAIAEPNIHAEYKDMTSHGREAGGDHLVKPLRMEVSFAKSLPEFHPVLSQIEDLSDGKLWLYNILPIIPPSSQLKERLFTGEEKSAELNVFIAPDPNEIRQLATGEDGNLKKLNQDQLQEIRRNGTFSVLSKNFPGAKHVWKLTQLLQRGNEPSNNDFKNFLARAYYFSFIIARDRIIGKGLSIRDAIENLGYAFHFVYNSLIGGQIRNPNFNIENEMFNALTAGIQVSDPNQLKALGLKFKNLSESYKFENFFKTKNIHVSLPLTDVQRLDVRNKCPHVYSNENDDKLNLLAVTSWWLDTNQQDIFRTVAVEIKSGYPPKRVQGLIKEYREKGMEDGEIVETIQRTFDEEYLTSLITALKQNAGTAWSTVSRQESKVIETYLRGLSVIQEEIKNEKERIESALARIRNSLKENNTIRSKCDQWLEERMLAARQVVTRNENTFVNLLNKLGEDESIGPEWKYFIKRGEDFHNTLPQLIVRLSKENYTTVNTEFKRMIWNPKNYIITNRKTGERKTDIQILDAPPNYISTSSNNYNIDKWQRLTVTSKYPGWRWRKYFVSFYTWFMNLLFFLLVGMVLKGPFSLSALFLWYKYPNGYSLDQRTGNIYASSFGGTYVTKIRSLWENIAKRRLNFERQPDSGFLPKNMTRFVNRFYLYVIYGCFGTLLISIFFPLLCIIVILLGIVLIITYPIWYLLVSLLIILVRTLIYDWQYEDGTDRNPKGKVFPLFYFAIYKLGIRVALQLIVAILIILLMPILSISTVLLACIRRSARYMWDLFMYIVVIKPRARVPVTNSFVARRTSGPGLATDYYYQINPSQALIKLEYDLELKEIQLYNQFMKTLLSQPGNTYNHFIDNILVPLGYSANLSNHNESVSLIRNQMDSLNTVLDKKMEKRRRNFHLVSPSIGYGRIRMVKQDLDATLQLATDIIEEFYTKRIFVYPSQDREYIFQDYGLEIDDWDGLAKVNFNDSFSPSFLVPLEDSDESFHLDVEKLGFNDYFEAISSGMATHDLDNERMITVDKTYSFLPGINLTPKYNFNWANQNCTNLQEKTTSLLSYMRLLKKSRQSRSQSVKLFQTPLFNDKLSFTVKLADRVGWEKILSEDFVNPDDVVL</sequence>
<dbReference type="PANTHER" id="PTHR37686:SF1">
    <property type="entry name" value="LD36006P"/>
    <property type="match status" value="1"/>
</dbReference>
<dbReference type="Pfam" id="PF25228">
    <property type="entry name" value="Lips"/>
    <property type="match status" value="1"/>
</dbReference>
<evidence type="ECO:0000256" key="1">
    <source>
        <dbReference type="SAM" id="Coils"/>
    </source>
</evidence>
<evidence type="ECO:0000313" key="5">
    <source>
        <dbReference type="Proteomes" id="UP001165289"/>
    </source>
</evidence>
<evidence type="ECO:0000313" key="4">
    <source>
        <dbReference type="EMBL" id="KAI6654772.1"/>
    </source>
</evidence>
<dbReference type="InterPro" id="IPR057435">
    <property type="entry name" value="Lips"/>
</dbReference>
<evidence type="ECO:0000256" key="3">
    <source>
        <dbReference type="SAM" id="Phobius"/>
    </source>
</evidence>
<protein>
    <submittedName>
        <fullName evidence="4">Uncharacterized protein</fullName>
    </submittedName>
</protein>
<keyword evidence="3" id="KW-0472">Membrane</keyword>
<feature type="transmembrane region" description="Helical" evidence="3">
    <location>
        <begin position="764"/>
        <end position="784"/>
    </location>
</feature>
<keyword evidence="3" id="KW-0812">Transmembrane</keyword>
<reference evidence="4 5" key="1">
    <citation type="journal article" date="2023" name="BMC Biol.">
        <title>The compact genome of the sponge Oopsacas minuta (Hexactinellida) is lacking key metazoan core genes.</title>
        <authorList>
            <person name="Santini S."/>
            <person name="Schenkelaars Q."/>
            <person name="Jourda C."/>
            <person name="Duchesne M."/>
            <person name="Belahbib H."/>
            <person name="Rocher C."/>
            <person name="Selva M."/>
            <person name="Riesgo A."/>
            <person name="Vervoort M."/>
            <person name="Leys S.P."/>
            <person name="Kodjabachian L."/>
            <person name="Le Bivic A."/>
            <person name="Borchiellini C."/>
            <person name="Claverie J.M."/>
            <person name="Renard E."/>
        </authorList>
    </citation>
    <scope>NUCLEOTIDE SEQUENCE [LARGE SCALE GENOMIC DNA]</scope>
    <source>
        <strain evidence="4">SPO-2</strain>
    </source>
</reference>
<dbReference type="EMBL" id="JAKMXF010000221">
    <property type="protein sequence ID" value="KAI6654772.1"/>
    <property type="molecule type" value="Genomic_DNA"/>
</dbReference>
<proteinExistence type="predicted"/>
<feature type="region of interest" description="Disordered" evidence="2">
    <location>
        <begin position="1"/>
        <end position="24"/>
    </location>
</feature>
<keyword evidence="5" id="KW-1185">Reference proteome</keyword>
<keyword evidence="1" id="KW-0175">Coiled coil</keyword>
<gene>
    <name evidence="4" type="ORF">LOD99_2651</name>
</gene>
<dbReference type="AlphaFoldDB" id="A0AAV7K0Q1"/>
<feature type="transmembrane region" description="Helical" evidence="3">
    <location>
        <begin position="725"/>
        <end position="758"/>
    </location>
</feature>
<evidence type="ECO:0000256" key="2">
    <source>
        <dbReference type="SAM" id="MobiDB-lite"/>
    </source>
</evidence>
<comment type="caution">
    <text evidence="4">The sequence shown here is derived from an EMBL/GenBank/DDBJ whole genome shotgun (WGS) entry which is preliminary data.</text>
</comment>
<dbReference type="PANTHER" id="PTHR37686">
    <property type="entry name" value="LD36006P"/>
    <property type="match status" value="1"/>
</dbReference>
<dbReference type="Proteomes" id="UP001165289">
    <property type="component" value="Unassembled WGS sequence"/>
</dbReference>
<name>A0AAV7K0Q1_9METZ</name>
<feature type="coiled-coil region" evidence="1">
    <location>
        <begin position="459"/>
        <end position="486"/>
    </location>
</feature>